<organism evidence="6">
    <name type="scientific">Taenia asiatica</name>
    <name type="common">Asian tapeworm</name>
    <dbReference type="NCBI Taxonomy" id="60517"/>
    <lineage>
        <taxon>Eukaryota</taxon>
        <taxon>Metazoa</taxon>
        <taxon>Spiralia</taxon>
        <taxon>Lophotrochozoa</taxon>
        <taxon>Platyhelminthes</taxon>
        <taxon>Cestoda</taxon>
        <taxon>Eucestoda</taxon>
        <taxon>Cyclophyllidea</taxon>
        <taxon>Taeniidae</taxon>
        <taxon>Taenia</taxon>
    </lineage>
</organism>
<evidence type="ECO:0000313" key="6">
    <source>
        <dbReference type="WBParaSite" id="TASK_0000153901-mRNA-1"/>
    </source>
</evidence>
<dbReference type="OrthoDB" id="6358820at2759"/>
<keyword evidence="2" id="KW-0547">Nucleotide-binding</keyword>
<dbReference type="Gene3D" id="3.90.640.10">
    <property type="entry name" value="Actin, Chain A, domain 4"/>
    <property type="match status" value="1"/>
</dbReference>
<dbReference type="PROSITE" id="PS01036">
    <property type="entry name" value="HSP70_3"/>
    <property type="match status" value="1"/>
</dbReference>
<dbReference type="SUPFAM" id="SSF100934">
    <property type="entry name" value="Heat shock protein 70kD (HSP70), C-terminal subdomain"/>
    <property type="match status" value="1"/>
</dbReference>
<gene>
    <name evidence="4" type="ORF">TASK_LOCUS1540</name>
</gene>
<dbReference type="EMBL" id="UYRS01000433">
    <property type="protein sequence ID" value="VDK23218.1"/>
    <property type="molecule type" value="Genomic_DNA"/>
</dbReference>
<protein>
    <submittedName>
        <fullName evidence="6">Heat shock protein 70 family</fullName>
    </submittedName>
</protein>
<dbReference type="GO" id="GO:0140662">
    <property type="term" value="F:ATP-dependent protein folding chaperone"/>
    <property type="evidence" value="ECO:0007669"/>
    <property type="project" value="InterPro"/>
</dbReference>
<dbReference type="AlphaFoldDB" id="A0A0R3VVV4"/>
<sequence>MPTGAAIGIDLRSTSLCVGVVKGDRIEVIASDEGNRTTSSGGAYAKCGCLTNEGAKNQSSTKPANTTSDTQRLNMTRRLLKLKKSGKISKTNLQQYGLTIRFTAMHILATVLLRMKKMAETYLGEKVESAVITVPAYFSTSRRQATISAGNLAGLNVPRIISEPTAAVVAYGMSNKLDKQCNLLVFVWGGGSFGVSITSLNKSKFEEKAFAGDAHLGGEAITSRLVNHYVEVFNRTHEGKDLRNNANAISRLRKECEIAKRSLSVALQSNIELGLVFEGITFSAILTRSRLEQLCRDLFERTMDTVKKALSDAKMEKTDVHEVVLMGGSTRIPKVRRMLQEFFEGKEVKSYENTDLAVAHGAALLAAGKTDHGSATLNAPNSTEPIRVPVGVAGDQMESLKQEDEEAKRMMAVKIDLMYYICKIKCELESEEVKQKVPEEHRKSLSAMCDRAIKWTVTEKEATKEDYDKMRTKFVDVASLLMKKGQGSS</sequence>
<accession>A0A0R3VVV4</accession>
<reference evidence="6" key="1">
    <citation type="submission" date="2017-02" db="UniProtKB">
        <authorList>
            <consortium name="WormBaseParasite"/>
        </authorList>
    </citation>
    <scope>IDENTIFICATION</scope>
</reference>
<name>A0A0R3VVV4_TAEAS</name>
<evidence type="ECO:0000256" key="2">
    <source>
        <dbReference type="ARBA" id="ARBA00022741"/>
    </source>
</evidence>
<dbReference type="Pfam" id="PF00012">
    <property type="entry name" value="HSP70"/>
    <property type="match status" value="1"/>
</dbReference>
<dbReference type="InterPro" id="IPR029048">
    <property type="entry name" value="HSP70_C_sf"/>
</dbReference>
<dbReference type="Gene3D" id="1.20.1270.10">
    <property type="match status" value="1"/>
</dbReference>
<dbReference type="Proteomes" id="UP000282613">
    <property type="component" value="Unassembled WGS sequence"/>
</dbReference>
<dbReference type="Gene3D" id="3.30.30.30">
    <property type="match status" value="1"/>
</dbReference>
<dbReference type="FunFam" id="3.90.640.10:FF:000010">
    <property type="entry name" value="heat shock 70 kDa protein 14"/>
    <property type="match status" value="1"/>
</dbReference>
<dbReference type="SUPFAM" id="SSF53067">
    <property type="entry name" value="Actin-like ATPase domain"/>
    <property type="match status" value="2"/>
</dbReference>
<evidence type="ECO:0000313" key="4">
    <source>
        <dbReference type="EMBL" id="VDK23218.1"/>
    </source>
</evidence>
<dbReference type="WBParaSite" id="TASK_0000153901-mRNA-1">
    <property type="protein sequence ID" value="TASK_0000153901-mRNA-1"/>
    <property type="gene ID" value="TASK_0000153901"/>
</dbReference>
<reference evidence="4 5" key="2">
    <citation type="submission" date="2018-11" db="EMBL/GenBank/DDBJ databases">
        <authorList>
            <consortium name="Pathogen Informatics"/>
        </authorList>
    </citation>
    <scope>NUCLEOTIDE SEQUENCE [LARGE SCALE GENOMIC DNA]</scope>
</reference>
<dbReference type="PANTHER" id="PTHR19375">
    <property type="entry name" value="HEAT SHOCK PROTEIN 70KDA"/>
    <property type="match status" value="1"/>
</dbReference>
<evidence type="ECO:0000256" key="3">
    <source>
        <dbReference type="ARBA" id="ARBA00022840"/>
    </source>
</evidence>
<comment type="similarity">
    <text evidence="1">Belongs to the heat shock protein 70 family.</text>
</comment>
<dbReference type="STRING" id="60517.A0A0R3VVV4"/>
<evidence type="ECO:0000313" key="5">
    <source>
        <dbReference type="Proteomes" id="UP000282613"/>
    </source>
</evidence>
<keyword evidence="3" id="KW-0067">ATP-binding</keyword>
<keyword evidence="5" id="KW-1185">Reference proteome</keyword>
<evidence type="ECO:0000256" key="1">
    <source>
        <dbReference type="ARBA" id="ARBA00007381"/>
    </source>
</evidence>
<dbReference type="InterPro" id="IPR043129">
    <property type="entry name" value="ATPase_NBD"/>
</dbReference>
<proteinExistence type="inferred from homology"/>
<dbReference type="GO" id="GO:0005524">
    <property type="term" value="F:ATP binding"/>
    <property type="evidence" value="ECO:0007669"/>
    <property type="project" value="UniProtKB-KW"/>
</dbReference>
<dbReference type="Gene3D" id="3.30.420.40">
    <property type="match status" value="2"/>
</dbReference>
<dbReference type="InterPro" id="IPR018181">
    <property type="entry name" value="Heat_shock_70_CS"/>
</dbReference>
<dbReference type="PRINTS" id="PR00301">
    <property type="entry name" value="HEATSHOCK70"/>
</dbReference>
<dbReference type="InterPro" id="IPR013126">
    <property type="entry name" value="Hsp_70_fam"/>
</dbReference>